<feature type="signal peptide" evidence="9">
    <location>
        <begin position="1"/>
        <end position="16"/>
    </location>
</feature>
<evidence type="ECO:0000256" key="9">
    <source>
        <dbReference type="SAM" id="SignalP"/>
    </source>
</evidence>
<keyword evidence="2" id="KW-1003">Cell membrane</keyword>
<feature type="domain" description="Copper acquisition factor BIM1-like" evidence="10">
    <location>
        <begin position="22"/>
        <end position="167"/>
    </location>
</feature>
<keyword evidence="6" id="KW-0325">Glycoprotein</keyword>
<gene>
    <name evidence="11" type="ORF">BGW36DRAFT_388482</name>
</gene>
<feature type="chain" id="PRO_5042085810" description="Copper acquisition factor BIM1-like domain-containing protein" evidence="9">
    <location>
        <begin position="17"/>
        <end position="265"/>
    </location>
</feature>
<evidence type="ECO:0000256" key="2">
    <source>
        <dbReference type="ARBA" id="ARBA00022475"/>
    </source>
</evidence>
<organism evidence="11 12">
    <name type="scientific">Talaromyces proteolyticus</name>
    <dbReference type="NCBI Taxonomy" id="1131652"/>
    <lineage>
        <taxon>Eukaryota</taxon>
        <taxon>Fungi</taxon>
        <taxon>Dikarya</taxon>
        <taxon>Ascomycota</taxon>
        <taxon>Pezizomycotina</taxon>
        <taxon>Eurotiomycetes</taxon>
        <taxon>Eurotiomycetidae</taxon>
        <taxon>Eurotiales</taxon>
        <taxon>Trichocomaceae</taxon>
        <taxon>Talaromyces</taxon>
        <taxon>Talaromyces sect. Bacilispori</taxon>
    </lineage>
</organism>
<evidence type="ECO:0000256" key="5">
    <source>
        <dbReference type="ARBA" id="ARBA00023136"/>
    </source>
</evidence>
<dbReference type="EMBL" id="JAJTJA010000012">
    <property type="protein sequence ID" value="KAH8691527.1"/>
    <property type="molecule type" value="Genomic_DNA"/>
</dbReference>
<dbReference type="AlphaFoldDB" id="A0AAD4KLZ3"/>
<sequence>MKAFWILPLMGVLVKSKLDDDMGPAAFLWPSDRAFSAVNDNTAPCGSAAGVTNRTVFPMTNGAVAVVLQDESYNVNLAVSHKDNPTSNDDFSTLVSSSNFPDLKSGHECYSVPNAPSSVSPGSNATLQLSYISKGETDTNKTYYACADITYVALKDFTIQVPCFNVSIDNPTAVTSSLAVGATATATSTTAASTSSSTSDTGGSHLSGGAIAGIVVGTVVGGSLVLAALVILWRRRQQKARREKNVALKMNELTSRDQTSSTAGH</sequence>
<keyword evidence="4 9" id="KW-0732">Signal</keyword>
<evidence type="ECO:0000313" key="12">
    <source>
        <dbReference type="Proteomes" id="UP001201262"/>
    </source>
</evidence>
<proteinExistence type="predicted"/>
<keyword evidence="3" id="KW-0336">GPI-anchor</keyword>
<keyword evidence="8" id="KW-1133">Transmembrane helix</keyword>
<comment type="subcellular location">
    <subcellularLocation>
        <location evidence="1">Cell membrane</location>
        <topology evidence="1">Lipid-anchor</topology>
        <topology evidence="1">GPI-anchor</topology>
    </subcellularLocation>
</comment>
<dbReference type="CDD" id="cd21176">
    <property type="entry name" value="LPMO_auxiliary-like"/>
    <property type="match status" value="1"/>
</dbReference>
<evidence type="ECO:0000256" key="4">
    <source>
        <dbReference type="ARBA" id="ARBA00022729"/>
    </source>
</evidence>
<keyword evidence="5 8" id="KW-0472">Membrane</keyword>
<dbReference type="Proteomes" id="UP001201262">
    <property type="component" value="Unassembled WGS sequence"/>
</dbReference>
<accession>A0AAD4KLZ3</accession>
<name>A0AAD4KLZ3_9EURO</name>
<protein>
    <recommendedName>
        <fullName evidence="10">Copper acquisition factor BIM1-like domain-containing protein</fullName>
    </recommendedName>
</protein>
<dbReference type="PANTHER" id="PTHR34992">
    <property type="entry name" value="HYPHAL ANASTAMOSIS-7 PROTEIN"/>
    <property type="match status" value="1"/>
</dbReference>
<dbReference type="GO" id="GO:0005886">
    <property type="term" value="C:plasma membrane"/>
    <property type="evidence" value="ECO:0007669"/>
    <property type="project" value="UniProtKB-SubCell"/>
</dbReference>
<dbReference type="PANTHER" id="PTHR34992:SF5">
    <property type="entry name" value="ANCHORED PROTEIN, PUTATIVE (AFU_ORTHOLOGUE AFUA_6G02800)-RELATED"/>
    <property type="match status" value="1"/>
</dbReference>
<evidence type="ECO:0000256" key="6">
    <source>
        <dbReference type="ARBA" id="ARBA00023180"/>
    </source>
</evidence>
<keyword evidence="12" id="KW-1185">Reference proteome</keyword>
<dbReference type="GO" id="GO:0098552">
    <property type="term" value="C:side of membrane"/>
    <property type="evidence" value="ECO:0007669"/>
    <property type="project" value="UniProtKB-KW"/>
</dbReference>
<evidence type="ECO:0000256" key="7">
    <source>
        <dbReference type="ARBA" id="ARBA00023288"/>
    </source>
</evidence>
<dbReference type="InterPro" id="IPR046936">
    <property type="entry name" value="BIM1-like"/>
</dbReference>
<keyword evidence="7" id="KW-0449">Lipoprotein</keyword>
<evidence type="ECO:0000256" key="3">
    <source>
        <dbReference type="ARBA" id="ARBA00022622"/>
    </source>
</evidence>
<evidence type="ECO:0000256" key="1">
    <source>
        <dbReference type="ARBA" id="ARBA00004609"/>
    </source>
</evidence>
<dbReference type="RefSeq" id="XP_046067619.1">
    <property type="nucleotide sequence ID" value="XM_046217232.1"/>
</dbReference>
<keyword evidence="8" id="KW-0812">Transmembrane</keyword>
<reference evidence="11" key="1">
    <citation type="submission" date="2021-12" db="EMBL/GenBank/DDBJ databases">
        <title>Convergent genome expansion in fungi linked to evolution of root-endophyte symbiosis.</title>
        <authorList>
            <consortium name="DOE Joint Genome Institute"/>
            <person name="Ke Y.-H."/>
            <person name="Bonito G."/>
            <person name="Liao H.-L."/>
            <person name="Looney B."/>
            <person name="Rojas-Flechas A."/>
            <person name="Nash J."/>
            <person name="Hameed K."/>
            <person name="Schadt C."/>
            <person name="Martin F."/>
            <person name="Crous P.W."/>
            <person name="Miettinen O."/>
            <person name="Magnuson J.K."/>
            <person name="Labbe J."/>
            <person name="Jacobson D."/>
            <person name="Doktycz M.J."/>
            <person name="Veneault-Fourrey C."/>
            <person name="Kuo A."/>
            <person name="Mondo S."/>
            <person name="Calhoun S."/>
            <person name="Riley R."/>
            <person name="Ohm R."/>
            <person name="LaButti K."/>
            <person name="Andreopoulos B."/>
            <person name="Pangilinan J."/>
            <person name="Nolan M."/>
            <person name="Tritt A."/>
            <person name="Clum A."/>
            <person name="Lipzen A."/>
            <person name="Daum C."/>
            <person name="Barry K."/>
            <person name="Grigoriev I.V."/>
            <person name="Vilgalys R."/>
        </authorList>
    </citation>
    <scope>NUCLEOTIDE SEQUENCE</scope>
    <source>
        <strain evidence="11">PMI_201</strain>
    </source>
</reference>
<evidence type="ECO:0000256" key="8">
    <source>
        <dbReference type="SAM" id="Phobius"/>
    </source>
</evidence>
<feature type="transmembrane region" description="Helical" evidence="8">
    <location>
        <begin position="210"/>
        <end position="233"/>
    </location>
</feature>
<dbReference type="GeneID" id="70247519"/>
<dbReference type="Pfam" id="PF20238">
    <property type="entry name" value="BIM1-like_dom"/>
    <property type="match status" value="1"/>
</dbReference>
<comment type="caution">
    <text evidence="11">The sequence shown here is derived from an EMBL/GenBank/DDBJ whole genome shotgun (WGS) entry which is preliminary data.</text>
</comment>
<dbReference type="InterPro" id="IPR046530">
    <property type="entry name" value="BIM1-like_dom"/>
</dbReference>
<evidence type="ECO:0000313" key="11">
    <source>
        <dbReference type="EMBL" id="KAH8691527.1"/>
    </source>
</evidence>
<evidence type="ECO:0000259" key="10">
    <source>
        <dbReference type="Pfam" id="PF20238"/>
    </source>
</evidence>